<gene>
    <name evidence="2" type="ORF">SDC9_101655</name>
</gene>
<dbReference type="AlphaFoldDB" id="A0A645ANP4"/>
<keyword evidence="1" id="KW-1133">Transmembrane helix</keyword>
<accession>A0A645ANP4</accession>
<dbReference type="EMBL" id="VSSQ01015004">
    <property type="protein sequence ID" value="MPM54872.1"/>
    <property type="molecule type" value="Genomic_DNA"/>
</dbReference>
<comment type="caution">
    <text evidence="2">The sequence shown here is derived from an EMBL/GenBank/DDBJ whole genome shotgun (WGS) entry which is preliminary data.</text>
</comment>
<protein>
    <submittedName>
        <fullName evidence="2">Uncharacterized protein</fullName>
    </submittedName>
</protein>
<evidence type="ECO:0000313" key="2">
    <source>
        <dbReference type="EMBL" id="MPM54872.1"/>
    </source>
</evidence>
<evidence type="ECO:0000256" key="1">
    <source>
        <dbReference type="SAM" id="Phobius"/>
    </source>
</evidence>
<reference evidence="2" key="1">
    <citation type="submission" date="2019-08" db="EMBL/GenBank/DDBJ databases">
        <authorList>
            <person name="Kucharzyk K."/>
            <person name="Murdoch R.W."/>
            <person name="Higgins S."/>
            <person name="Loffler F."/>
        </authorList>
    </citation>
    <scope>NUCLEOTIDE SEQUENCE</scope>
</reference>
<keyword evidence="1" id="KW-0472">Membrane</keyword>
<feature type="transmembrane region" description="Helical" evidence="1">
    <location>
        <begin position="7"/>
        <end position="24"/>
    </location>
</feature>
<feature type="transmembrane region" description="Helical" evidence="1">
    <location>
        <begin position="88"/>
        <end position="106"/>
    </location>
</feature>
<name>A0A645ANP4_9ZZZZ</name>
<proteinExistence type="predicted"/>
<keyword evidence="1" id="KW-0812">Transmembrane</keyword>
<sequence length="112" mass="12861">MKRRSFVILALMGIFIGFVLNNILKPYLIDHGLKDFHLVDVGNGFFFMASAYSITNAFHYKEMSWKQLISFTAVSILFFIPFKNIPAIIGAVLGWVTICTFSMYVIKRKKVE</sequence>
<organism evidence="2">
    <name type="scientific">bioreactor metagenome</name>
    <dbReference type="NCBI Taxonomy" id="1076179"/>
    <lineage>
        <taxon>unclassified sequences</taxon>
        <taxon>metagenomes</taxon>
        <taxon>ecological metagenomes</taxon>
    </lineage>
</organism>